<comment type="caution">
    <text evidence="1">The sequence shown here is derived from an EMBL/GenBank/DDBJ whole genome shotgun (WGS) entry which is preliminary data.</text>
</comment>
<sequence length="107" mass="12110">MRGEDRCRRRLRVAACSILHPVFLSVHVKPGRNLVQRSDETVTQISTRTSVRYCVDSSDFEFPCVVSRESSQVVPCSSVLPSYPSIQKARSRGSRPQAIPHIVVWKQ</sequence>
<evidence type="ECO:0000313" key="2">
    <source>
        <dbReference type="Proteomes" id="UP000814140"/>
    </source>
</evidence>
<name>A0ACB8SZE3_9AGAM</name>
<accession>A0ACB8SZE3</accession>
<dbReference type="Proteomes" id="UP000814140">
    <property type="component" value="Unassembled WGS sequence"/>
</dbReference>
<organism evidence="1 2">
    <name type="scientific">Artomyces pyxidatus</name>
    <dbReference type="NCBI Taxonomy" id="48021"/>
    <lineage>
        <taxon>Eukaryota</taxon>
        <taxon>Fungi</taxon>
        <taxon>Dikarya</taxon>
        <taxon>Basidiomycota</taxon>
        <taxon>Agaricomycotina</taxon>
        <taxon>Agaricomycetes</taxon>
        <taxon>Russulales</taxon>
        <taxon>Auriscalpiaceae</taxon>
        <taxon>Artomyces</taxon>
    </lineage>
</organism>
<proteinExistence type="predicted"/>
<reference evidence="1" key="1">
    <citation type="submission" date="2021-03" db="EMBL/GenBank/DDBJ databases">
        <authorList>
            <consortium name="DOE Joint Genome Institute"/>
            <person name="Ahrendt S."/>
            <person name="Looney B.P."/>
            <person name="Miyauchi S."/>
            <person name="Morin E."/>
            <person name="Drula E."/>
            <person name="Courty P.E."/>
            <person name="Chicoki N."/>
            <person name="Fauchery L."/>
            <person name="Kohler A."/>
            <person name="Kuo A."/>
            <person name="Labutti K."/>
            <person name="Pangilinan J."/>
            <person name="Lipzen A."/>
            <person name="Riley R."/>
            <person name="Andreopoulos W."/>
            <person name="He G."/>
            <person name="Johnson J."/>
            <person name="Barry K.W."/>
            <person name="Grigoriev I.V."/>
            <person name="Nagy L."/>
            <person name="Hibbett D."/>
            <person name="Henrissat B."/>
            <person name="Matheny P.B."/>
            <person name="Labbe J."/>
            <person name="Martin F."/>
        </authorList>
    </citation>
    <scope>NUCLEOTIDE SEQUENCE</scope>
    <source>
        <strain evidence="1">HHB10654</strain>
    </source>
</reference>
<gene>
    <name evidence="1" type="ORF">BV25DRAFT_709323</name>
</gene>
<protein>
    <submittedName>
        <fullName evidence="1">Uncharacterized protein</fullName>
    </submittedName>
</protein>
<evidence type="ECO:0000313" key="1">
    <source>
        <dbReference type="EMBL" id="KAI0061849.1"/>
    </source>
</evidence>
<dbReference type="EMBL" id="MU277210">
    <property type="protein sequence ID" value="KAI0061849.1"/>
    <property type="molecule type" value="Genomic_DNA"/>
</dbReference>
<reference evidence="1" key="2">
    <citation type="journal article" date="2022" name="New Phytol.">
        <title>Evolutionary transition to the ectomycorrhizal habit in the genomes of a hyperdiverse lineage of mushroom-forming fungi.</title>
        <authorList>
            <person name="Looney B."/>
            <person name="Miyauchi S."/>
            <person name="Morin E."/>
            <person name="Drula E."/>
            <person name="Courty P.E."/>
            <person name="Kohler A."/>
            <person name="Kuo A."/>
            <person name="LaButti K."/>
            <person name="Pangilinan J."/>
            <person name="Lipzen A."/>
            <person name="Riley R."/>
            <person name="Andreopoulos W."/>
            <person name="He G."/>
            <person name="Johnson J."/>
            <person name="Nolan M."/>
            <person name="Tritt A."/>
            <person name="Barry K.W."/>
            <person name="Grigoriev I.V."/>
            <person name="Nagy L.G."/>
            <person name="Hibbett D."/>
            <person name="Henrissat B."/>
            <person name="Matheny P.B."/>
            <person name="Labbe J."/>
            <person name="Martin F.M."/>
        </authorList>
    </citation>
    <scope>NUCLEOTIDE SEQUENCE</scope>
    <source>
        <strain evidence="1">HHB10654</strain>
    </source>
</reference>
<keyword evidence="2" id="KW-1185">Reference proteome</keyword>